<evidence type="ECO:0000313" key="1">
    <source>
        <dbReference type="EMBL" id="KAI3786100.1"/>
    </source>
</evidence>
<reference evidence="1 2" key="2">
    <citation type="journal article" date="2022" name="Mol. Ecol. Resour.">
        <title>The genomes of chicory, endive, great burdock and yacon provide insights into Asteraceae paleo-polyploidization history and plant inulin production.</title>
        <authorList>
            <person name="Fan W."/>
            <person name="Wang S."/>
            <person name="Wang H."/>
            <person name="Wang A."/>
            <person name="Jiang F."/>
            <person name="Liu H."/>
            <person name="Zhao H."/>
            <person name="Xu D."/>
            <person name="Zhang Y."/>
        </authorList>
    </citation>
    <scope>NUCLEOTIDE SEQUENCE [LARGE SCALE GENOMIC DNA]</scope>
    <source>
        <strain evidence="2">cv. Yunnan</strain>
        <tissue evidence="1">Leaves</tissue>
    </source>
</reference>
<keyword evidence="2" id="KW-1185">Reference proteome</keyword>
<name>A0ACB9GSN7_9ASTR</name>
<evidence type="ECO:0000313" key="2">
    <source>
        <dbReference type="Proteomes" id="UP001056120"/>
    </source>
</evidence>
<dbReference type="EMBL" id="CM042031">
    <property type="protein sequence ID" value="KAI3786100.1"/>
    <property type="molecule type" value="Genomic_DNA"/>
</dbReference>
<reference evidence="2" key="1">
    <citation type="journal article" date="2022" name="Mol. Ecol. Resour.">
        <title>The genomes of chicory, endive, great burdock and yacon provide insights into Asteraceae palaeo-polyploidization history and plant inulin production.</title>
        <authorList>
            <person name="Fan W."/>
            <person name="Wang S."/>
            <person name="Wang H."/>
            <person name="Wang A."/>
            <person name="Jiang F."/>
            <person name="Liu H."/>
            <person name="Zhao H."/>
            <person name="Xu D."/>
            <person name="Zhang Y."/>
        </authorList>
    </citation>
    <scope>NUCLEOTIDE SEQUENCE [LARGE SCALE GENOMIC DNA]</scope>
    <source>
        <strain evidence="2">cv. Yunnan</strain>
    </source>
</reference>
<accession>A0ACB9GSN7</accession>
<protein>
    <submittedName>
        <fullName evidence="1">Uncharacterized protein</fullName>
    </submittedName>
</protein>
<proteinExistence type="predicted"/>
<gene>
    <name evidence="1" type="ORF">L1987_45227</name>
</gene>
<sequence length="221" mass="25853">MHFCYSPTRYRPTSHDIARLYNAHETRWGLPGMIGSIDCTHVVWRMCLTSLRAQFMRGDHQYPTIMMEAVVSNDLWFWHAYCGPAGSNNDINVLNQSPLFNNEMHGTALKCPFHVNVREYKRGYYLADGIYPTWSVFVKSFPFPADPKEKMFKKVQESARKDVERGFGVLKSKWGIINRLQRSRKRQKTKCGLCMYHIAQYDFKARRKCNLTQLRDGPSNQ</sequence>
<dbReference type="Proteomes" id="UP001056120">
    <property type="component" value="Linkage Group LG14"/>
</dbReference>
<organism evidence="1 2">
    <name type="scientific">Smallanthus sonchifolius</name>
    <dbReference type="NCBI Taxonomy" id="185202"/>
    <lineage>
        <taxon>Eukaryota</taxon>
        <taxon>Viridiplantae</taxon>
        <taxon>Streptophyta</taxon>
        <taxon>Embryophyta</taxon>
        <taxon>Tracheophyta</taxon>
        <taxon>Spermatophyta</taxon>
        <taxon>Magnoliopsida</taxon>
        <taxon>eudicotyledons</taxon>
        <taxon>Gunneridae</taxon>
        <taxon>Pentapetalae</taxon>
        <taxon>asterids</taxon>
        <taxon>campanulids</taxon>
        <taxon>Asterales</taxon>
        <taxon>Asteraceae</taxon>
        <taxon>Asteroideae</taxon>
        <taxon>Heliantheae alliance</taxon>
        <taxon>Millerieae</taxon>
        <taxon>Smallanthus</taxon>
    </lineage>
</organism>
<comment type="caution">
    <text evidence="1">The sequence shown here is derived from an EMBL/GenBank/DDBJ whole genome shotgun (WGS) entry which is preliminary data.</text>
</comment>